<reference evidence="2" key="1">
    <citation type="submission" date="2022-11" db="UniProtKB">
        <authorList>
            <consortium name="WormBaseParasite"/>
        </authorList>
    </citation>
    <scope>IDENTIFICATION</scope>
</reference>
<accession>A0AC34FPH4</accession>
<dbReference type="Proteomes" id="UP000887579">
    <property type="component" value="Unplaced"/>
</dbReference>
<dbReference type="WBParaSite" id="ES5_v2.g19297.t1">
    <property type="protein sequence ID" value="ES5_v2.g19297.t1"/>
    <property type="gene ID" value="ES5_v2.g19297"/>
</dbReference>
<proteinExistence type="predicted"/>
<organism evidence="1 2">
    <name type="scientific">Panagrolaimus sp. ES5</name>
    <dbReference type="NCBI Taxonomy" id="591445"/>
    <lineage>
        <taxon>Eukaryota</taxon>
        <taxon>Metazoa</taxon>
        <taxon>Ecdysozoa</taxon>
        <taxon>Nematoda</taxon>
        <taxon>Chromadorea</taxon>
        <taxon>Rhabditida</taxon>
        <taxon>Tylenchina</taxon>
        <taxon>Panagrolaimomorpha</taxon>
        <taxon>Panagrolaimoidea</taxon>
        <taxon>Panagrolaimidae</taxon>
        <taxon>Panagrolaimus</taxon>
    </lineage>
</organism>
<sequence>MNLEKINCKIWPTYYLDIKYKEFPKTFMSKLYQSDAKDVTLFSDINHLKDILFIASSAIDLALNAVVLGDEGQQLFVEDFIECFPLLESFNT</sequence>
<name>A0AC34FPH4_9BILA</name>
<evidence type="ECO:0000313" key="2">
    <source>
        <dbReference type="WBParaSite" id="ES5_v2.g19297.t1"/>
    </source>
</evidence>
<evidence type="ECO:0000313" key="1">
    <source>
        <dbReference type="Proteomes" id="UP000887579"/>
    </source>
</evidence>
<protein>
    <submittedName>
        <fullName evidence="2">Uncharacterized protein</fullName>
    </submittedName>
</protein>